<evidence type="ECO:0000313" key="2">
    <source>
        <dbReference type="Proteomes" id="UP001055439"/>
    </source>
</evidence>
<gene>
    <name evidence="1" type="ORF">MUK42_36843</name>
</gene>
<dbReference type="EMBL" id="CP097506">
    <property type="protein sequence ID" value="URD94956.1"/>
    <property type="molecule type" value="Genomic_DNA"/>
</dbReference>
<protein>
    <submittedName>
        <fullName evidence="1">(No apical meristem) protein</fullName>
    </submittedName>
</protein>
<reference evidence="1" key="1">
    <citation type="submission" date="2022-05" db="EMBL/GenBank/DDBJ databases">
        <title>The Musa troglodytarum L. genome provides insights into the mechanism of non-climacteric behaviour and enrichment of carotenoids.</title>
        <authorList>
            <person name="Wang J."/>
        </authorList>
    </citation>
    <scope>NUCLEOTIDE SEQUENCE</scope>
    <source>
        <tissue evidence="1">Leaf</tissue>
    </source>
</reference>
<proteinExistence type="predicted"/>
<keyword evidence="2" id="KW-1185">Reference proteome</keyword>
<dbReference type="Proteomes" id="UP001055439">
    <property type="component" value="Chromosome 4"/>
</dbReference>
<organism evidence="1 2">
    <name type="scientific">Musa troglodytarum</name>
    <name type="common">fe'i banana</name>
    <dbReference type="NCBI Taxonomy" id="320322"/>
    <lineage>
        <taxon>Eukaryota</taxon>
        <taxon>Viridiplantae</taxon>
        <taxon>Streptophyta</taxon>
        <taxon>Embryophyta</taxon>
        <taxon>Tracheophyta</taxon>
        <taxon>Spermatophyta</taxon>
        <taxon>Magnoliopsida</taxon>
        <taxon>Liliopsida</taxon>
        <taxon>Zingiberales</taxon>
        <taxon>Musaceae</taxon>
        <taxon>Musa</taxon>
    </lineage>
</organism>
<name>A0A9E7FIR3_9LILI</name>
<accession>A0A9E7FIR3</accession>
<evidence type="ECO:0000313" key="1">
    <source>
        <dbReference type="EMBL" id="URD94956.1"/>
    </source>
</evidence>
<dbReference type="AlphaFoldDB" id="A0A9E7FIR3"/>
<sequence length="95" mass="10676">MNPISKFVSTPLQQTSIVLEGPYQVPRMLLQPDKFQVWQSSLQRKLDRHRSTSGLEELIMSCTAAGTAGETSTPLSQETAWQYSYWSPANPDHHG</sequence>
<dbReference type="OrthoDB" id="10372462at2759"/>